<reference evidence="4 5" key="1">
    <citation type="submission" date="2018-06" db="EMBL/GenBank/DDBJ databases">
        <title>Genomic Encyclopedia of Archaeal and Bacterial Type Strains, Phase II (KMG-II): from individual species to whole genera.</title>
        <authorList>
            <person name="Goeker M."/>
        </authorList>
    </citation>
    <scope>NUCLEOTIDE SEQUENCE [LARGE SCALE GENOMIC DNA]</scope>
    <source>
        <strain evidence="4 5">DSM 24525</strain>
    </source>
</reference>
<dbReference type="InterPro" id="IPR051012">
    <property type="entry name" value="CellSynth/LPSAsmb/PSIAsmb"/>
</dbReference>
<evidence type="ECO:0000313" key="4">
    <source>
        <dbReference type="EMBL" id="PZW45048.1"/>
    </source>
</evidence>
<accession>A0A2W7IEG4</accession>
<dbReference type="InterPro" id="IPR036890">
    <property type="entry name" value="HATPase_C_sf"/>
</dbReference>
<evidence type="ECO:0000256" key="1">
    <source>
        <dbReference type="ARBA" id="ARBA00022737"/>
    </source>
</evidence>
<keyword evidence="1" id="KW-0677">Repeat</keyword>
<feature type="compositionally biased region" description="Pro residues" evidence="3">
    <location>
        <begin position="429"/>
        <end position="448"/>
    </location>
</feature>
<evidence type="ECO:0000256" key="2">
    <source>
        <dbReference type="ARBA" id="ARBA00022803"/>
    </source>
</evidence>
<comment type="caution">
    <text evidence="4">The sequence shown here is derived from an EMBL/GenBank/DDBJ whole genome shotgun (WGS) entry which is preliminary data.</text>
</comment>
<dbReference type="SMART" id="SM00028">
    <property type="entry name" value="TPR"/>
    <property type="match status" value="8"/>
</dbReference>
<organism evidence="4 5">
    <name type="scientific">Humitalea rosea</name>
    <dbReference type="NCBI Taxonomy" id="990373"/>
    <lineage>
        <taxon>Bacteria</taxon>
        <taxon>Pseudomonadati</taxon>
        <taxon>Pseudomonadota</taxon>
        <taxon>Alphaproteobacteria</taxon>
        <taxon>Acetobacterales</taxon>
        <taxon>Roseomonadaceae</taxon>
        <taxon>Humitalea</taxon>
    </lineage>
</organism>
<dbReference type="PANTHER" id="PTHR45586">
    <property type="entry name" value="TPR REPEAT-CONTAINING PROTEIN PA4667"/>
    <property type="match status" value="1"/>
</dbReference>
<dbReference type="Pfam" id="PF14559">
    <property type="entry name" value="TPR_19"/>
    <property type="match status" value="3"/>
</dbReference>
<dbReference type="SUPFAM" id="SSF55874">
    <property type="entry name" value="ATPase domain of HSP90 chaperone/DNA topoisomerase II/histidine kinase"/>
    <property type="match status" value="1"/>
</dbReference>
<dbReference type="Proteomes" id="UP000249688">
    <property type="component" value="Unassembled WGS sequence"/>
</dbReference>
<dbReference type="PANTHER" id="PTHR45586:SF1">
    <property type="entry name" value="LIPOPOLYSACCHARIDE ASSEMBLY PROTEIN B"/>
    <property type="match status" value="1"/>
</dbReference>
<name>A0A2W7IEG4_9PROT</name>
<dbReference type="InterPro" id="IPR019734">
    <property type="entry name" value="TPR_rpt"/>
</dbReference>
<proteinExistence type="predicted"/>
<dbReference type="Gene3D" id="1.25.40.10">
    <property type="entry name" value="Tetratricopeptide repeat domain"/>
    <property type="match status" value="2"/>
</dbReference>
<protein>
    <submittedName>
        <fullName evidence="4">Tetratricopeptide repeat protein</fullName>
    </submittedName>
</protein>
<dbReference type="SUPFAM" id="SSF48452">
    <property type="entry name" value="TPR-like"/>
    <property type="match status" value="2"/>
</dbReference>
<feature type="region of interest" description="Disordered" evidence="3">
    <location>
        <begin position="402"/>
        <end position="449"/>
    </location>
</feature>
<evidence type="ECO:0000313" key="5">
    <source>
        <dbReference type="Proteomes" id="UP000249688"/>
    </source>
</evidence>
<dbReference type="EMBL" id="QKYU01000012">
    <property type="protein sequence ID" value="PZW45048.1"/>
    <property type="molecule type" value="Genomic_DNA"/>
</dbReference>
<dbReference type="InterPro" id="IPR011990">
    <property type="entry name" value="TPR-like_helical_dom_sf"/>
</dbReference>
<keyword evidence="5" id="KW-1185">Reference proteome</keyword>
<sequence>MSSNTDIVPLRIADEAFLVASTIERCPKTMMLRELVVNALEAATSATDTAPFVQISSSRIGGTPKLSIWNTGRGLSPEELLQMSDLSSSLFKTQALDGNFGMGAKVASLSSNKLGLRYRSCRHGLVAQIILGQRGGVYGRLLQAAAEGEAAEVLDVTEECRAEGRRRLDHDWTEVVLLGNAEEQNTILSPYGDDPAVPRDWLMQALSRRFFRLPRGVTLQVDRAVAGSPQTVLFDPPLGAKQFDRFERVPVEEGIVIHYCYRGTASPPLSLPVNPVGLGAVLSNGEVYAMVEGRRWALESPAYGFTFASRLCTVLVELPPDFGVRPEVYRQFLRFRDGDQRQVQFGDFGDLVRMNIPPWLKSIIGALQPDSEDYLLEIKADLQQLMLQLGVADLVPQIRGLRGARNEPKPDDAKPEVAKPDEAKAAPAAKPPAPRPPAPPRLNLPTPPEIITVEDDDELAERGLAGRAARYYQLSRQMFVNIRYAAFARLAAELATEFGAAADTGTIDQLSHHVAEWTLIRRLTRAVIFGLGKPKLGWTREELAGVQTPEALSLMVDDYELLLPAARQRMARLLGIEPAGGYGAAGIGDINPQAVAAERIAADRAEAEAALQRAKAANVGKLAPFYLRLASIDSRRGDLVAAEAMLSLALADDPENYRAHLDLAKLQMTKGDFGRAATSAEAALARTTPVSRTSALRMLVRIESRRGNIAVANGLLREAIAATPDDPWLYFDLAGLRLEEGALAEAGEAAEAAIARNTSTFPHFHIQLSTIEARRNNPGRAVEMAEQAIAFAPEDPGPHLHLAGLRMAQGDLGAAAEAARIGHSLTTVAPGGVLRRRAHIETRRKDFAAAQQLLVQALSVDPDDATTLFDLAGARLAMNDLDGAAEACEAALERSSGPSRITYLLRLSGIETRRRNIDAAQRALQEAIVSAPENPWPHYELAGLRIGEGDLEGAAEAAEAAIARGVGNTSRLLRRLSTIEARRGNPARAGALLEQVLADWPEDVGTYLDLSHLRITEGRLDEAAAAIEGAIACSPVPDAALLRRRGHIESRRRDFAAARGWLDQALALDPLDPRTHTDLSNLFMAMGDLDAARAAAARAVELARGDSPAAMPKPAEAA</sequence>
<keyword evidence="2" id="KW-0802">TPR repeat</keyword>
<gene>
    <name evidence="4" type="ORF">C8P66_11263</name>
</gene>
<evidence type="ECO:0000256" key="3">
    <source>
        <dbReference type="SAM" id="MobiDB-lite"/>
    </source>
</evidence>
<feature type="compositionally biased region" description="Basic and acidic residues" evidence="3">
    <location>
        <begin position="404"/>
        <end position="424"/>
    </location>
</feature>
<dbReference type="AlphaFoldDB" id="A0A2W7IEG4"/>
<dbReference type="Pfam" id="PF13432">
    <property type="entry name" value="TPR_16"/>
    <property type="match status" value="2"/>
</dbReference>